<dbReference type="InterPro" id="IPR045598">
    <property type="entry name" value="DUF6457"/>
</dbReference>
<feature type="region of interest" description="Disordered" evidence="2">
    <location>
        <begin position="284"/>
        <end position="306"/>
    </location>
</feature>
<evidence type="ECO:0000256" key="1">
    <source>
        <dbReference type="ARBA" id="ARBA00022679"/>
    </source>
</evidence>
<dbReference type="PANTHER" id="PTHR19136:SF81">
    <property type="entry name" value="MOLYBDENUM COFACTOR GUANYLYLTRANSFERASE"/>
    <property type="match status" value="1"/>
</dbReference>
<dbReference type="GO" id="GO:0016779">
    <property type="term" value="F:nucleotidyltransferase activity"/>
    <property type="evidence" value="ECO:0007669"/>
    <property type="project" value="TreeGrafter"/>
</dbReference>
<organism evidence="5 6">
    <name type="scientific">Actinopolymorpha singaporensis</name>
    <dbReference type="NCBI Taxonomy" id="117157"/>
    <lineage>
        <taxon>Bacteria</taxon>
        <taxon>Bacillati</taxon>
        <taxon>Actinomycetota</taxon>
        <taxon>Actinomycetes</taxon>
        <taxon>Propionibacteriales</taxon>
        <taxon>Actinopolymorphaceae</taxon>
        <taxon>Actinopolymorpha</taxon>
    </lineage>
</organism>
<evidence type="ECO:0000259" key="3">
    <source>
        <dbReference type="Pfam" id="PF12804"/>
    </source>
</evidence>
<keyword evidence="6" id="KW-1185">Reference proteome</keyword>
<evidence type="ECO:0000256" key="2">
    <source>
        <dbReference type="SAM" id="MobiDB-lite"/>
    </source>
</evidence>
<evidence type="ECO:0000313" key="5">
    <source>
        <dbReference type="EMBL" id="SDR91485.1"/>
    </source>
</evidence>
<dbReference type="Pfam" id="PF12804">
    <property type="entry name" value="NTP_transf_3"/>
    <property type="match status" value="1"/>
</dbReference>
<name>A0A1H1MYF4_9ACTN</name>
<dbReference type="SUPFAM" id="SSF53448">
    <property type="entry name" value="Nucleotide-diphospho-sugar transferases"/>
    <property type="match status" value="1"/>
</dbReference>
<evidence type="ECO:0000259" key="4">
    <source>
        <dbReference type="Pfam" id="PF20058"/>
    </source>
</evidence>
<proteinExistence type="predicted"/>
<sequence length="306" mass="31180">MIVLAGGGARRFGGTDKVLLPVGGRPMLDRVLAACAGAASVTVVGPQRPVDPHLPVRPHWAREDPPGSGPLAAVAAGLGGGAAPVVVVLAADMPLLDPDVVAGLAAELASGPNPDLEGVTLTDGTGRTQPLAAAYRRTAVERVLAETGDPRDQPARRLTTHLKCATLHSPRAARDCDTPDDLAAADRLARTPTESTERPPMLLDWAQQLTTALSADATETGGSPVVDADLINTVLDLARDAAHNVDRPAAPLTTFLVGYAAARRGGSPADLAACVELARGLARQWQTRGGSADPSSPGGTESGSAD</sequence>
<dbReference type="InterPro" id="IPR025877">
    <property type="entry name" value="MobA-like_NTP_Trfase"/>
</dbReference>
<dbReference type="STRING" id="117157.SAMN04489717_1009"/>
<evidence type="ECO:0000313" key="6">
    <source>
        <dbReference type="Proteomes" id="UP000198983"/>
    </source>
</evidence>
<dbReference type="PANTHER" id="PTHR19136">
    <property type="entry name" value="MOLYBDENUM COFACTOR GUANYLYLTRANSFERASE"/>
    <property type="match status" value="1"/>
</dbReference>
<dbReference type="Gene3D" id="3.90.550.10">
    <property type="entry name" value="Spore Coat Polysaccharide Biosynthesis Protein SpsA, Chain A"/>
    <property type="match status" value="1"/>
</dbReference>
<gene>
    <name evidence="5" type="ORF">SAMN04489717_1009</name>
</gene>
<reference evidence="5 6" key="1">
    <citation type="submission" date="2016-10" db="EMBL/GenBank/DDBJ databases">
        <authorList>
            <person name="de Groot N.N."/>
        </authorList>
    </citation>
    <scope>NUCLEOTIDE SEQUENCE [LARGE SCALE GENOMIC DNA]</scope>
    <source>
        <strain evidence="5 6">DSM 22024</strain>
    </source>
</reference>
<feature type="domain" description="DUF6457" evidence="4">
    <location>
        <begin position="200"/>
        <end position="288"/>
    </location>
</feature>
<dbReference type="AlphaFoldDB" id="A0A1H1MYF4"/>
<protein>
    <submittedName>
        <fullName evidence="5">Molybdopterin-guanine dinucleotide biosynthesis protein A</fullName>
    </submittedName>
</protein>
<keyword evidence="1" id="KW-0808">Transferase</keyword>
<feature type="domain" description="MobA-like NTP transferase" evidence="3">
    <location>
        <begin position="2"/>
        <end position="159"/>
    </location>
</feature>
<accession>A0A1H1MYF4</accession>
<dbReference type="InterPro" id="IPR029044">
    <property type="entry name" value="Nucleotide-diphossugar_trans"/>
</dbReference>
<dbReference type="Proteomes" id="UP000198983">
    <property type="component" value="Chromosome I"/>
</dbReference>
<dbReference type="EMBL" id="LT629732">
    <property type="protein sequence ID" value="SDR91485.1"/>
    <property type="molecule type" value="Genomic_DNA"/>
</dbReference>
<dbReference type="Pfam" id="PF20058">
    <property type="entry name" value="DUF6457"/>
    <property type="match status" value="1"/>
</dbReference>